<keyword evidence="2" id="KW-0812">Transmembrane</keyword>
<accession>A0A9P3FIY8</accession>
<dbReference type="RefSeq" id="XP_044658931.1">
    <property type="nucleotide sequence ID" value="XM_044802996.1"/>
</dbReference>
<keyword evidence="2" id="KW-0472">Membrane</keyword>
<feature type="domain" description="FAS1" evidence="3">
    <location>
        <begin position="1"/>
        <end position="112"/>
    </location>
</feature>
<evidence type="ECO:0000313" key="4">
    <source>
        <dbReference type="EMBL" id="GIZ44444.1"/>
    </source>
</evidence>
<evidence type="ECO:0000313" key="5">
    <source>
        <dbReference type="Proteomes" id="UP000825890"/>
    </source>
</evidence>
<dbReference type="SUPFAM" id="SSF82153">
    <property type="entry name" value="FAS1 domain"/>
    <property type="match status" value="2"/>
</dbReference>
<dbReference type="InterPro" id="IPR036378">
    <property type="entry name" value="FAS1_dom_sf"/>
</dbReference>
<dbReference type="Gene3D" id="2.30.180.10">
    <property type="entry name" value="FAS1 domain"/>
    <property type="match status" value="2"/>
</dbReference>
<organism evidence="4 5">
    <name type="scientific">Cercospora kikuchii</name>
    <dbReference type="NCBI Taxonomy" id="84275"/>
    <lineage>
        <taxon>Eukaryota</taxon>
        <taxon>Fungi</taxon>
        <taxon>Dikarya</taxon>
        <taxon>Ascomycota</taxon>
        <taxon>Pezizomycotina</taxon>
        <taxon>Dothideomycetes</taxon>
        <taxon>Dothideomycetidae</taxon>
        <taxon>Mycosphaerellales</taxon>
        <taxon>Mycosphaerellaceae</taxon>
        <taxon>Cercospora</taxon>
    </lineage>
</organism>
<evidence type="ECO:0000256" key="2">
    <source>
        <dbReference type="SAM" id="Phobius"/>
    </source>
</evidence>
<dbReference type="InterPro" id="IPR050904">
    <property type="entry name" value="Adhesion/Biosynth-related"/>
</dbReference>
<proteinExistence type="predicted"/>
<feature type="compositionally biased region" description="Low complexity" evidence="1">
    <location>
        <begin position="279"/>
        <end position="290"/>
    </location>
</feature>
<gene>
    <name evidence="4" type="ORF">CKM354_000764100</name>
</gene>
<comment type="caution">
    <text evidence="4">The sequence shown here is derived from an EMBL/GenBank/DDBJ whole genome shotgun (WGS) entry which is preliminary data.</text>
</comment>
<dbReference type="AlphaFoldDB" id="A0A9P3FIY8"/>
<dbReference type="OrthoDB" id="286301at2759"/>
<dbReference type="SMART" id="SM00554">
    <property type="entry name" value="FAS1"/>
    <property type="match status" value="2"/>
</dbReference>
<feature type="region of interest" description="Disordered" evidence="1">
    <location>
        <begin position="260"/>
        <end position="290"/>
    </location>
</feature>
<feature type="compositionally biased region" description="Polar residues" evidence="1">
    <location>
        <begin position="262"/>
        <end position="275"/>
    </location>
</feature>
<dbReference type="PROSITE" id="PS50213">
    <property type="entry name" value="FAS1"/>
    <property type="match status" value="2"/>
</dbReference>
<evidence type="ECO:0000256" key="1">
    <source>
        <dbReference type="SAM" id="MobiDB-lite"/>
    </source>
</evidence>
<evidence type="ECO:0000259" key="3">
    <source>
        <dbReference type="PROSITE" id="PS50213"/>
    </source>
</evidence>
<sequence length="344" mass="35661">MEEAVNITILAPTENAFRYFPQSALDSITEDDILYHVLREGGMPALTSSMIPDDVAVMRSTLVRDLDSPALAGLVVREGQLRAIGARGQWANVTQADIPIANGVVHLIDQFLPIAEDLVGTAFAINLTAFLGAFEKPLSEGRLPKTGVTVFAPRNEAFERIACTMQNIPEGDLPGLLAAHVVPGTFDGEYIKSAVGNGTEMETLLAGLTSGDESILFSTCNDGKYYVSGELLLATDIPFEGGILHVIDGVLEARDNSDRTCQEGTETSTAAQDSATCGALPSPTDLPTPTTTVTLASLTAVSEETAQPAAGSNSGTTGNSAAVATAAVGAAALFGGAAAMLVNF</sequence>
<dbReference type="PANTHER" id="PTHR10900:SF77">
    <property type="entry name" value="FI19380P1"/>
    <property type="match status" value="1"/>
</dbReference>
<keyword evidence="2" id="KW-1133">Transmembrane helix</keyword>
<dbReference type="Pfam" id="PF02469">
    <property type="entry name" value="Fasciclin"/>
    <property type="match status" value="2"/>
</dbReference>
<dbReference type="PANTHER" id="PTHR10900">
    <property type="entry name" value="PERIOSTIN-RELATED"/>
    <property type="match status" value="1"/>
</dbReference>
<reference evidence="4 5" key="1">
    <citation type="submission" date="2021-01" db="EMBL/GenBank/DDBJ databases">
        <title>Cercospora kikuchii MAFF 305040 whole genome shotgun sequence.</title>
        <authorList>
            <person name="Kashiwa T."/>
            <person name="Suzuki T."/>
        </authorList>
    </citation>
    <scope>NUCLEOTIDE SEQUENCE [LARGE SCALE GENOMIC DNA]</scope>
    <source>
        <strain evidence="4 5">MAFF 305040</strain>
    </source>
</reference>
<dbReference type="Proteomes" id="UP000825890">
    <property type="component" value="Unassembled WGS sequence"/>
</dbReference>
<dbReference type="GeneID" id="68293216"/>
<protein>
    <recommendedName>
        <fullName evidence="3">FAS1 domain-containing protein</fullName>
    </recommendedName>
</protein>
<feature type="transmembrane region" description="Helical" evidence="2">
    <location>
        <begin position="321"/>
        <end position="342"/>
    </location>
</feature>
<feature type="domain" description="FAS1" evidence="3">
    <location>
        <begin position="108"/>
        <end position="251"/>
    </location>
</feature>
<dbReference type="InterPro" id="IPR000782">
    <property type="entry name" value="FAS1_domain"/>
</dbReference>
<name>A0A9P3FIY8_9PEZI</name>
<keyword evidence="5" id="KW-1185">Reference proteome</keyword>
<dbReference type="EMBL" id="BOLY01000004">
    <property type="protein sequence ID" value="GIZ44444.1"/>
    <property type="molecule type" value="Genomic_DNA"/>
</dbReference>